<comment type="caution">
    <text evidence="6">The sequence shown here is derived from an EMBL/GenBank/DDBJ whole genome shotgun (WGS) entry which is preliminary data.</text>
</comment>
<dbReference type="OrthoDB" id="5555675at2759"/>
<evidence type="ECO:0000256" key="1">
    <source>
        <dbReference type="ARBA" id="ARBA00004613"/>
    </source>
</evidence>
<protein>
    <recommendedName>
        <fullName evidence="5">Carbohydrate-binding module family 96 domain-containing protein</fullName>
    </recommendedName>
</protein>
<evidence type="ECO:0000313" key="6">
    <source>
        <dbReference type="EMBL" id="KAJ1912777.1"/>
    </source>
</evidence>
<gene>
    <name evidence="6" type="ORF">H4219_005479</name>
</gene>
<dbReference type="GO" id="GO:0005576">
    <property type="term" value="C:extracellular region"/>
    <property type="evidence" value="ECO:0007669"/>
    <property type="project" value="UniProtKB-SubCell"/>
</dbReference>
<feature type="domain" description="Carbohydrate-binding module family 96" evidence="5">
    <location>
        <begin position="58"/>
        <end position="190"/>
    </location>
</feature>
<evidence type="ECO:0000256" key="2">
    <source>
        <dbReference type="ARBA" id="ARBA00022525"/>
    </source>
</evidence>
<reference evidence="6" key="1">
    <citation type="submission" date="2022-07" db="EMBL/GenBank/DDBJ databases">
        <title>Phylogenomic reconstructions and comparative analyses of Kickxellomycotina fungi.</title>
        <authorList>
            <person name="Reynolds N.K."/>
            <person name="Stajich J.E."/>
            <person name="Barry K."/>
            <person name="Grigoriev I.V."/>
            <person name="Crous P."/>
            <person name="Smith M.E."/>
        </authorList>
    </citation>
    <scope>NUCLEOTIDE SEQUENCE</scope>
    <source>
        <strain evidence="6">NBRC 100468</strain>
    </source>
</reference>
<dbReference type="Proteomes" id="UP001150538">
    <property type="component" value="Unassembled WGS sequence"/>
</dbReference>
<evidence type="ECO:0000259" key="5">
    <source>
        <dbReference type="Pfam" id="PF24517"/>
    </source>
</evidence>
<feature type="chain" id="PRO_5040868280" description="Carbohydrate-binding module family 96 domain-containing protein" evidence="4">
    <location>
        <begin position="21"/>
        <end position="199"/>
    </location>
</feature>
<sequence length="199" mass="20960">MKLIATIIATSLLLSGLASAQQQQKTYSINVSKDSTIQRSAQACNECPSNTCSLCKLGADQRVQVHQDGFGAKFGLFGFTLPSEVIQAPDRLDKCLLELKQPNTPMTAQVILPIHMSGDTFWDEYSVDGNNAPSVGAPIGQAVIPNSGAPALIDLTAACKAAAAKGAGISLYLLPRDNTILTFPSKEGGRPAVLHATIH</sequence>
<keyword evidence="3 4" id="KW-0732">Signal</keyword>
<proteinExistence type="predicted"/>
<evidence type="ECO:0000256" key="3">
    <source>
        <dbReference type="ARBA" id="ARBA00022729"/>
    </source>
</evidence>
<dbReference type="AlphaFoldDB" id="A0A9W7ZUG2"/>
<keyword evidence="2" id="KW-0964">Secreted</keyword>
<dbReference type="EMBL" id="JANBPU010000313">
    <property type="protein sequence ID" value="KAJ1912777.1"/>
    <property type="molecule type" value="Genomic_DNA"/>
</dbReference>
<accession>A0A9W7ZUG2</accession>
<evidence type="ECO:0000256" key="4">
    <source>
        <dbReference type="SAM" id="SignalP"/>
    </source>
</evidence>
<name>A0A9W7ZUG2_9FUNG</name>
<keyword evidence="7" id="KW-1185">Reference proteome</keyword>
<evidence type="ECO:0000313" key="7">
    <source>
        <dbReference type="Proteomes" id="UP001150538"/>
    </source>
</evidence>
<comment type="subcellular location">
    <subcellularLocation>
        <location evidence="1">Secreted</location>
    </subcellularLocation>
</comment>
<dbReference type="InterPro" id="IPR055372">
    <property type="entry name" value="CBM96"/>
</dbReference>
<feature type="signal peptide" evidence="4">
    <location>
        <begin position="1"/>
        <end position="20"/>
    </location>
</feature>
<dbReference type="Pfam" id="PF24517">
    <property type="entry name" value="CBM96"/>
    <property type="match status" value="1"/>
</dbReference>
<organism evidence="6 7">
    <name type="scientific">Mycoemilia scoparia</name>
    <dbReference type="NCBI Taxonomy" id="417184"/>
    <lineage>
        <taxon>Eukaryota</taxon>
        <taxon>Fungi</taxon>
        <taxon>Fungi incertae sedis</taxon>
        <taxon>Zoopagomycota</taxon>
        <taxon>Kickxellomycotina</taxon>
        <taxon>Kickxellomycetes</taxon>
        <taxon>Kickxellales</taxon>
        <taxon>Kickxellaceae</taxon>
        <taxon>Mycoemilia</taxon>
    </lineage>
</organism>